<evidence type="ECO:0000313" key="10">
    <source>
        <dbReference type="Proteomes" id="UP001177341"/>
    </source>
</evidence>
<keyword evidence="3" id="KW-1003">Cell membrane</keyword>
<feature type="domain" description="Glycine transporter" evidence="8">
    <location>
        <begin position="99"/>
        <end position="172"/>
    </location>
</feature>
<dbReference type="RefSeq" id="WP_075173449.1">
    <property type="nucleotide sequence ID" value="NZ_CAXHZV010000038.1"/>
</dbReference>
<feature type="transmembrane region" description="Helical" evidence="7">
    <location>
        <begin position="71"/>
        <end position="89"/>
    </location>
</feature>
<evidence type="ECO:0000256" key="2">
    <source>
        <dbReference type="ARBA" id="ARBA00008193"/>
    </source>
</evidence>
<feature type="transmembrane region" description="Helical" evidence="7">
    <location>
        <begin position="152"/>
        <end position="170"/>
    </location>
</feature>
<feature type="transmembrane region" description="Helical" evidence="7">
    <location>
        <begin position="37"/>
        <end position="59"/>
    </location>
</feature>
<dbReference type="PANTHER" id="PTHR30506">
    <property type="entry name" value="INNER MEMBRANE PROTEIN"/>
    <property type="match status" value="1"/>
</dbReference>
<dbReference type="Proteomes" id="UP001177341">
    <property type="component" value="Unassembled WGS sequence"/>
</dbReference>
<evidence type="ECO:0000313" key="9">
    <source>
        <dbReference type="EMBL" id="MDP2524152.1"/>
    </source>
</evidence>
<keyword evidence="6 7" id="KW-0472">Membrane</keyword>
<feature type="transmembrane region" description="Helical" evidence="7">
    <location>
        <begin position="119"/>
        <end position="140"/>
    </location>
</feature>
<dbReference type="EMBL" id="JAUYVO010000015">
    <property type="protein sequence ID" value="MDP2524152.1"/>
    <property type="molecule type" value="Genomic_DNA"/>
</dbReference>
<dbReference type="GeneID" id="89455966"/>
<evidence type="ECO:0000256" key="5">
    <source>
        <dbReference type="ARBA" id="ARBA00022989"/>
    </source>
</evidence>
<sequence length="224" mass="23797">MINTVDYNLLIGIAEIVGTAVFAITGAIAAQGKRLDIFGVVVLAIVAAVGGGTVRDVILDASPVFWVANNTSLYVAIVSAIVAFIACRYLSYPRRLMLILDAAGLALFVVLGAEKAHSLGMSPLIIVVMGCITGCAGGLIRDILTREIPLILHAELYATCAIIGASYYVLLADHLEHNLLALSAMLIIFVLRLAAIFGDLSLPKFVMAGHKLETPEEARDHSIR</sequence>
<keyword evidence="10" id="KW-1185">Reference proteome</keyword>
<evidence type="ECO:0000256" key="3">
    <source>
        <dbReference type="ARBA" id="ARBA00022475"/>
    </source>
</evidence>
<evidence type="ECO:0000256" key="6">
    <source>
        <dbReference type="ARBA" id="ARBA00023136"/>
    </source>
</evidence>
<keyword evidence="5 7" id="KW-1133">Transmembrane helix</keyword>
<feature type="transmembrane region" description="Helical" evidence="7">
    <location>
        <begin position="96"/>
        <end position="113"/>
    </location>
</feature>
<organism evidence="9 10">
    <name type="scientific">Neptunomonas phycophila</name>
    <dbReference type="NCBI Taxonomy" id="1572645"/>
    <lineage>
        <taxon>Bacteria</taxon>
        <taxon>Pseudomonadati</taxon>
        <taxon>Pseudomonadota</taxon>
        <taxon>Gammaproteobacteria</taxon>
        <taxon>Oceanospirillales</taxon>
        <taxon>Oceanospirillaceae</taxon>
        <taxon>Neptunomonas</taxon>
    </lineage>
</organism>
<evidence type="ECO:0000256" key="4">
    <source>
        <dbReference type="ARBA" id="ARBA00022692"/>
    </source>
</evidence>
<feature type="domain" description="Glycine transporter" evidence="8">
    <location>
        <begin position="13"/>
        <end position="86"/>
    </location>
</feature>
<proteinExistence type="inferred from homology"/>
<keyword evidence="4 7" id="KW-0812">Transmembrane</keyword>
<comment type="similarity">
    <text evidence="2">Belongs to the UPF0126 family.</text>
</comment>
<dbReference type="PANTHER" id="PTHR30506:SF3">
    <property type="entry name" value="UPF0126 INNER MEMBRANE PROTEIN YADS-RELATED"/>
    <property type="match status" value="1"/>
</dbReference>
<evidence type="ECO:0000259" key="8">
    <source>
        <dbReference type="Pfam" id="PF03458"/>
    </source>
</evidence>
<evidence type="ECO:0000256" key="1">
    <source>
        <dbReference type="ARBA" id="ARBA00004651"/>
    </source>
</evidence>
<evidence type="ECO:0000256" key="7">
    <source>
        <dbReference type="SAM" id="Phobius"/>
    </source>
</evidence>
<protein>
    <submittedName>
        <fullName evidence="9">Trimeric intracellular cation channel family protein</fullName>
    </submittedName>
</protein>
<gene>
    <name evidence="9" type="ORF">Q8W30_16410</name>
</gene>
<dbReference type="InterPro" id="IPR005115">
    <property type="entry name" value="Gly_transporter"/>
</dbReference>
<reference evidence="9" key="1">
    <citation type="submission" date="2023-07" db="EMBL/GenBank/DDBJ databases">
        <title>Genome content predicts the carbon catabolic preferences of heterotrophic bacteria.</title>
        <authorList>
            <person name="Gralka M."/>
        </authorList>
    </citation>
    <scope>NUCLEOTIDE SEQUENCE</scope>
    <source>
        <strain evidence="9">5G01</strain>
    </source>
</reference>
<name>A0ABT9EYW4_9GAMM</name>
<feature type="transmembrane region" description="Helical" evidence="7">
    <location>
        <begin position="182"/>
        <end position="202"/>
    </location>
</feature>
<feature type="transmembrane region" description="Helical" evidence="7">
    <location>
        <begin position="6"/>
        <end position="30"/>
    </location>
</feature>
<comment type="caution">
    <text evidence="9">The sequence shown here is derived from an EMBL/GenBank/DDBJ whole genome shotgun (WGS) entry which is preliminary data.</text>
</comment>
<comment type="subcellular location">
    <subcellularLocation>
        <location evidence="1">Cell membrane</location>
        <topology evidence="1">Multi-pass membrane protein</topology>
    </subcellularLocation>
</comment>
<accession>A0ABT9EYW4</accession>
<dbReference type="Pfam" id="PF03458">
    <property type="entry name" value="Gly_transporter"/>
    <property type="match status" value="2"/>
</dbReference>